<feature type="transmembrane region" description="Helical" evidence="9">
    <location>
        <begin position="63"/>
        <end position="84"/>
    </location>
</feature>
<feature type="transmembrane region" description="Helical" evidence="9">
    <location>
        <begin position="215"/>
        <end position="243"/>
    </location>
</feature>
<dbReference type="GO" id="GO:0046872">
    <property type="term" value="F:metal ion binding"/>
    <property type="evidence" value="ECO:0007669"/>
    <property type="project" value="UniProtKB-KW"/>
</dbReference>
<dbReference type="Proteomes" id="UP000824540">
    <property type="component" value="Unassembled WGS sequence"/>
</dbReference>
<dbReference type="PROSITE" id="PS00754">
    <property type="entry name" value="NA_NEUROTRAN_SYMP_2"/>
    <property type="match status" value="1"/>
</dbReference>
<keyword evidence="4 9" id="KW-1133">Transmembrane helix</keyword>
<feature type="binding site" evidence="6">
    <location>
        <position position="296"/>
    </location>
    <ligand>
        <name>Na(+)</name>
        <dbReference type="ChEBI" id="CHEBI:29101"/>
        <label>1</label>
    </ligand>
</feature>
<comment type="subcellular location">
    <subcellularLocation>
        <location evidence="1">Membrane</location>
        <topology evidence="1">Multi-pass membrane protein</topology>
    </subcellularLocation>
</comment>
<gene>
    <name evidence="10" type="ORF">JZ751_022970</name>
</gene>
<dbReference type="GO" id="GO:0005886">
    <property type="term" value="C:plasma membrane"/>
    <property type="evidence" value="ECO:0007669"/>
    <property type="project" value="TreeGrafter"/>
</dbReference>
<proteinExistence type="predicted"/>
<evidence type="ECO:0000313" key="10">
    <source>
        <dbReference type="EMBL" id="KAG9351719.1"/>
    </source>
</evidence>
<reference evidence="10" key="1">
    <citation type="thesis" date="2021" institute="BYU ScholarsArchive" country="Provo, UT, USA">
        <title>Applications of and Algorithms for Genome Assembly and Genomic Analyses with an Emphasis on Marine Teleosts.</title>
        <authorList>
            <person name="Pickett B.D."/>
        </authorList>
    </citation>
    <scope>NUCLEOTIDE SEQUENCE</scope>
    <source>
        <strain evidence="10">HI-2016</strain>
    </source>
</reference>
<evidence type="ECO:0000256" key="4">
    <source>
        <dbReference type="ARBA" id="ARBA00022989"/>
    </source>
</evidence>
<dbReference type="AlphaFoldDB" id="A0A8T2PHQ6"/>
<feature type="transmembrane region" description="Helical" evidence="9">
    <location>
        <begin position="393"/>
        <end position="417"/>
    </location>
</feature>
<evidence type="ECO:0000256" key="6">
    <source>
        <dbReference type="PIRSR" id="PIRSR600175-1"/>
    </source>
</evidence>
<protein>
    <submittedName>
        <fullName evidence="10">Uncharacterized protein</fullName>
    </submittedName>
</protein>
<feature type="transmembrane region" description="Helical" evidence="9">
    <location>
        <begin position="96"/>
        <end position="119"/>
    </location>
</feature>
<dbReference type="EMBL" id="JAFBMS010000006">
    <property type="protein sequence ID" value="KAG9351719.1"/>
    <property type="molecule type" value="Genomic_DNA"/>
</dbReference>
<feature type="binding site" evidence="6">
    <location>
        <position position="72"/>
    </location>
    <ligand>
        <name>Na(+)</name>
        <dbReference type="ChEBI" id="CHEBI:29101"/>
        <label>1</label>
    </ligand>
</feature>
<dbReference type="PROSITE" id="PS50267">
    <property type="entry name" value="NA_NEUROTRAN_SYMP_3"/>
    <property type="match status" value="1"/>
</dbReference>
<dbReference type="PANTHER" id="PTHR11616">
    <property type="entry name" value="SODIUM/CHLORIDE DEPENDENT TRANSPORTER"/>
    <property type="match status" value="1"/>
</dbReference>
<feature type="binding site" evidence="6">
    <location>
        <position position="361"/>
    </location>
    <ligand>
        <name>Na(+)</name>
        <dbReference type="ChEBI" id="CHEBI:29101"/>
        <label>1</label>
    </ligand>
</feature>
<dbReference type="GO" id="GO:0005332">
    <property type="term" value="F:gamma-aminobutyric acid:sodium:chloride symporter activity"/>
    <property type="evidence" value="ECO:0007669"/>
    <property type="project" value="TreeGrafter"/>
</dbReference>
<keyword evidence="7" id="KW-1015">Disulfide bond</keyword>
<evidence type="ECO:0000256" key="9">
    <source>
        <dbReference type="SAM" id="Phobius"/>
    </source>
</evidence>
<feature type="transmembrane region" description="Helical" evidence="9">
    <location>
        <begin position="335"/>
        <end position="361"/>
    </location>
</feature>
<feature type="transmembrane region" description="Helical" evidence="9">
    <location>
        <begin position="423"/>
        <end position="445"/>
    </location>
</feature>
<feature type="region of interest" description="Disordered" evidence="8">
    <location>
        <begin position="1"/>
        <end position="26"/>
    </location>
</feature>
<feature type="binding site" evidence="6">
    <location>
        <position position="69"/>
    </location>
    <ligand>
        <name>Na(+)</name>
        <dbReference type="ChEBI" id="CHEBI:29101"/>
        <label>1</label>
    </ligand>
</feature>
<keyword evidence="11" id="KW-1185">Reference proteome</keyword>
<comment type="caution">
    <text evidence="10">The sequence shown here is derived from an EMBL/GenBank/DDBJ whole genome shotgun (WGS) entry which is preliminary data.</text>
</comment>
<name>A0A8T2PHQ6_9TELE</name>
<feature type="transmembrane region" description="Helical" evidence="9">
    <location>
        <begin position="263"/>
        <end position="282"/>
    </location>
</feature>
<evidence type="ECO:0000256" key="8">
    <source>
        <dbReference type="SAM" id="MobiDB-lite"/>
    </source>
</evidence>
<accession>A0A8T2PHQ6</accession>
<dbReference type="GO" id="GO:0042995">
    <property type="term" value="C:cell projection"/>
    <property type="evidence" value="ECO:0007669"/>
    <property type="project" value="TreeGrafter"/>
</dbReference>
<dbReference type="InterPro" id="IPR037272">
    <property type="entry name" value="SNS_sf"/>
</dbReference>
<keyword evidence="3 9" id="KW-0812">Transmembrane</keyword>
<dbReference type="SUPFAM" id="SSF161070">
    <property type="entry name" value="SNF-like"/>
    <property type="match status" value="1"/>
</dbReference>
<feature type="transmembrane region" description="Helical" evidence="9">
    <location>
        <begin position="465"/>
        <end position="486"/>
    </location>
</feature>
<keyword evidence="6" id="KW-0915">Sodium</keyword>
<organism evidence="10 11">
    <name type="scientific">Albula glossodonta</name>
    <name type="common">roundjaw bonefish</name>
    <dbReference type="NCBI Taxonomy" id="121402"/>
    <lineage>
        <taxon>Eukaryota</taxon>
        <taxon>Metazoa</taxon>
        <taxon>Chordata</taxon>
        <taxon>Craniata</taxon>
        <taxon>Vertebrata</taxon>
        <taxon>Euteleostomi</taxon>
        <taxon>Actinopterygii</taxon>
        <taxon>Neopterygii</taxon>
        <taxon>Teleostei</taxon>
        <taxon>Albuliformes</taxon>
        <taxon>Albulidae</taxon>
        <taxon>Albula</taxon>
    </lineage>
</organism>
<feature type="non-terminal residue" evidence="10">
    <location>
        <position position="1"/>
    </location>
</feature>
<feature type="disulfide bond" evidence="7">
    <location>
        <begin position="130"/>
        <end position="139"/>
    </location>
</feature>
<keyword evidence="2" id="KW-0813">Transport</keyword>
<dbReference type="OrthoDB" id="6581954at2759"/>
<evidence type="ECO:0000256" key="5">
    <source>
        <dbReference type="ARBA" id="ARBA00023136"/>
    </source>
</evidence>
<keyword evidence="6" id="KW-0479">Metal-binding</keyword>
<sequence>MLEGYRMTGKDHKEAKETGQGHNESCRKERIKEKKEVLLKGKRTEVTENNMEERGQWESKTEFLLVVLGNIVGLGNVWRFPYLCYKYGGGIGYGGVVLQIYGCVNYVIILAWALFYLIFSFSSQLPWATCTNTWNTANCMDIRSLTSNRTQQNKSTSAAVEFWERRVLGISGGIEQVGSIRWELALCLFAMWITCYFCIWKGVKSTGKVVYFTAIFPYVMLLVLLVRGLTLPGALEGIVFYLYPDATRLADPQVWMEAGSQIFYSYSVGAGSLIVMGSYNVYNNNCYRDCWLCLLNSGTSFVAGFAVFSVLGFMAHELGVPIEEVAESGPGLVFIAYPQATAMMPFSQLWAVCFFIMIILLGLDTQFVSVETVTTTVSDLFPVVLRRERCRKIFLLLFCVACFLVELLLITECGMYVFQLIDYYSSGVTLFFMALSESLIVAWVYGAERFYDVIEDMAGVRPNALFKIGWCYITPLASLGSLIFYFVKYEPLTFNHWYVYPDWAYAVGWLMSLSSILLVPFWGILKVCTGRGSIKQ</sequence>
<feature type="binding site" evidence="6">
    <location>
        <position position="76"/>
    </location>
    <ligand>
        <name>Na(+)</name>
        <dbReference type="ChEBI" id="CHEBI:29101"/>
        <label>1</label>
    </ligand>
</feature>
<evidence type="ECO:0000256" key="3">
    <source>
        <dbReference type="ARBA" id="ARBA00022692"/>
    </source>
</evidence>
<evidence type="ECO:0000256" key="2">
    <source>
        <dbReference type="ARBA" id="ARBA00022448"/>
    </source>
</evidence>
<feature type="binding site" evidence="6">
    <location>
        <position position="265"/>
    </location>
    <ligand>
        <name>Na(+)</name>
        <dbReference type="ChEBI" id="CHEBI:29101"/>
        <label>1</label>
    </ligand>
</feature>
<dbReference type="Pfam" id="PF00209">
    <property type="entry name" value="SNF"/>
    <property type="match status" value="1"/>
</dbReference>
<evidence type="ECO:0000313" key="11">
    <source>
        <dbReference type="Proteomes" id="UP000824540"/>
    </source>
</evidence>
<keyword evidence="5 9" id="KW-0472">Membrane</keyword>
<dbReference type="PRINTS" id="PR00176">
    <property type="entry name" value="NANEUSMPORT"/>
</dbReference>
<evidence type="ECO:0000256" key="7">
    <source>
        <dbReference type="PIRSR" id="PIRSR600175-2"/>
    </source>
</evidence>
<feature type="compositionally biased region" description="Basic and acidic residues" evidence="8">
    <location>
        <begin position="8"/>
        <end position="26"/>
    </location>
</feature>
<feature type="transmembrane region" description="Helical" evidence="9">
    <location>
        <begin position="506"/>
        <end position="525"/>
    </location>
</feature>
<feature type="transmembrane region" description="Helical" evidence="9">
    <location>
        <begin position="294"/>
        <end position="315"/>
    </location>
</feature>
<feature type="binding site" evidence="6">
    <location>
        <position position="364"/>
    </location>
    <ligand>
        <name>Na(+)</name>
        <dbReference type="ChEBI" id="CHEBI:29101"/>
        <label>1</label>
    </ligand>
</feature>
<dbReference type="InterPro" id="IPR000175">
    <property type="entry name" value="Na/ntran_symport"/>
</dbReference>
<evidence type="ECO:0000256" key="1">
    <source>
        <dbReference type="ARBA" id="ARBA00004141"/>
    </source>
</evidence>
<dbReference type="PANTHER" id="PTHR11616:SF237">
    <property type="entry name" value="TRANSPORTER"/>
    <property type="match status" value="1"/>
</dbReference>